<sequence>MASRDQAPEYRPDHISPIPTTTPIMSVSKQQLHWTQRVALVRHNLHSASRTGDFTFFKTLQAMSLLEGTNHVASLSAALGDDADVVLMAMDNLNAGLAYIHEDAFKNVYDNLKNLMRDENKESTKSKLYVDVTMQKNMADMAIDKMSSSAIALINQQPSHVQEIAVNVWITGATIVADVIEVTLQQMDSLETKMDDFIRLEDARNIVKSSLVCAVTGLKGVFLLMDPNNPTTPDKSSTRSASIASAGSAMFRRLSTAFAPAATSTSPTHSRNASVASASNGFTSNSANFNRNSSVSSLGGNPVYRTPNYVRNSVSHGCPTSMPASNDFFSHKLSMIPPTPAFEESTDPFDMSVPPVPAVPEIAALQPVVQT</sequence>
<evidence type="ECO:0000256" key="1">
    <source>
        <dbReference type="SAM" id="MobiDB-lite"/>
    </source>
</evidence>
<dbReference type="EMBL" id="JAVRQU010000010">
    <property type="protein sequence ID" value="KAK5698106.1"/>
    <property type="molecule type" value="Genomic_DNA"/>
</dbReference>
<feature type="region of interest" description="Disordered" evidence="1">
    <location>
        <begin position="262"/>
        <end position="282"/>
    </location>
</feature>
<name>A0AAN7W7D7_9PEZI</name>
<reference evidence="2" key="1">
    <citation type="submission" date="2023-08" db="EMBL/GenBank/DDBJ databases">
        <title>Black Yeasts Isolated from many extreme environments.</title>
        <authorList>
            <person name="Coleine C."/>
            <person name="Stajich J.E."/>
            <person name="Selbmann L."/>
        </authorList>
    </citation>
    <scope>NUCLEOTIDE SEQUENCE</scope>
    <source>
        <strain evidence="2">CCFEE 5810</strain>
    </source>
</reference>
<organism evidence="2 3">
    <name type="scientific">Elasticomyces elasticus</name>
    <dbReference type="NCBI Taxonomy" id="574655"/>
    <lineage>
        <taxon>Eukaryota</taxon>
        <taxon>Fungi</taxon>
        <taxon>Dikarya</taxon>
        <taxon>Ascomycota</taxon>
        <taxon>Pezizomycotina</taxon>
        <taxon>Dothideomycetes</taxon>
        <taxon>Dothideomycetidae</taxon>
        <taxon>Mycosphaerellales</taxon>
        <taxon>Teratosphaeriaceae</taxon>
        <taxon>Elasticomyces</taxon>
    </lineage>
</organism>
<gene>
    <name evidence="2" type="ORF">LTR97_007066</name>
</gene>
<evidence type="ECO:0000313" key="2">
    <source>
        <dbReference type="EMBL" id="KAK5698106.1"/>
    </source>
</evidence>
<accession>A0AAN7W7D7</accession>
<dbReference type="Proteomes" id="UP001310594">
    <property type="component" value="Unassembled WGS sequence"/>
</dbReference>
<proteinExistence type="predicted"/>
<feature type="compositionally biased region" description="Polar residues" evidence="1">
    <location>
        <begin position="271"/>
        <end position="282"/>
    </location>
</feature>
<feature type="region of interest" description="Disordered" evidence="1">
    <location>
        <begin position="1"/>
        <end position="22"/>
    </location>
</feature>
<evidence type="ECO:0000313" key="3">
    <source>
        <dbReference type="Proteomes" id="UP001310594"/>
    </source>
</evidence>
<comment type="caution">
    <text evidence="2">The sequence shown here is derived from an EMBL/GenBank/DDBJ whole genome shotgun (WGS) entry which is preliminary data.</text>
</comment>
<feature type="compositionally biased region" description="Basic and acidic residues" evidence="1">
    <location>
        <begin position="1"/>
        <end position="14"/>
    </location>
</feature>
<protein>
    <submittedName>
        <fullName evidence="2">Uncharacterized protein</fullName>
    </submittedName>
</protein>
<dbReference type="AlphaFoldDB" id="A0AAN7W7D7"/>